<evidence type="ECO:0000313" key="2">
    <source>
        <dbReference type="EMBL" id="CAF1596813.1"/>
    </source>
</evidence>
<dbReference type="EMBL" id="CAJNOR010006500">
    <property type="protein sequence ID" value="CAF1596813.1"/>
    <property type="molecule type" value="Genomic_DNA"/>
</dbReference>
<sequence>MTTAVGNFRLRKSLLIHVRSGDESTGIKSRIKRLVIHFIGKRQTSNKEDEPMSTIPHLFFWVQVERREKERAARSLQAVPSPTGTPELNPHSTSRFNRYVQHARRFPFHQVKIHSSTTFSGCPVVQIAKERSCSFIPNDFPYFEVFEAICKQHQLCYACGIKQGLTQRKCNALSRMYMYEQCLKNYTIEPDCLRQRVFALISLQEDIYRLSDFPSECHEHCMLNYLLSNPSNN</sequence>
<gene>
    <name evidence="2" type="ORF">XAT740_LOCUS47208</name>
</gene>
<protein>
    <submittedName>
        <fullName evidence="2">Uncharacterized protein</fullName>
    </submittedName>
</protein>
<keyword evidence="3" id="KW-1185">Reference proteome</keyword>
<accession>A0A816AK38</accession>
<reference evidence="2" key="1">
    <citation type="submission" date="2021-02" db="EMBL/GenBank/DDBJ databases">
        <authorList>
            <person name="Nowell W R."/>
        </authorList>
    </citation>
    <scope>NUCLEOTIDE SEQUENCE</scope>
</reference>
<name>A0A816AK38_ADIRI</name>
<comment type="caution">
    <text evidence="2">The sequence shown here is derived from an EMBL/GenBank/DDBJ whole genome shotgun (WGS) entry which is preliminary data.</text>
</comment>
<dbReference type="AlphaFoldDB" id="A0A816AK38"/>
<organism evidence="2 3">
    <name type="scientific">Adineta ricciae</name>
    <name type="common">Rotifer</name>
    <dbReference type="NCBI Taxonomy" id="249248"/>
    <lineage>
        <taxon>Eukaryota</taxon>
        <taxon>Metazoa</taxon>
        <taxon>Spiralia</taxon>
        <taxon>Gnathifera</taxon>
        <taxon>Rotifera</taxon>
        <taxon>Eurotatoria</taxon>
        <taxon>Bdelloidea</taxon>
        <taxon>Adinetida</taxon>
        <taxon>Adinetidae</taxon>
        <taxon>Adineta</taxon>
    </lineage>
</organism>
<dbReference type="Proteomes" id="UP000663828">
    <property type="component" value="Unassembled WGS sequence"/>
</dbReference>
<feature type="region of interest" description="Disordered" evidence="1">
    <location>
        <begin position="72"/>
        <end position="92"/>
    </location>
</feature>
<evidence type="ECO:0000313" key="3">
    <source>
        <dbReference type="Proteomes" id="UP000663828"/>
    </source>
</evidence>
<feature type="compositionally biased region" description="Polar residues" evidence="1">
    <location>
        <begin position="78"/>
        <end position="92"/>
    </location>
</feature>
<evidence type="ECO:0000256" key="1">
    <source>
        <dbReference type="SAM" id="MobiDB-lite"/>
    </source>
</evidence>
<proteinExistence type="predicted"/>